<proteinExistence type="inferred from homology"/>
<evidence type="ECO:0000256" key="8">
    <source>
        <dbReference type="RuleBase" id="RU368025"/>
    </source>
</evidence>
<evidence type="ECO:0000256" key="2">
    <source>
        <dbReference type="ARBA" id="ARBA00022801"/>
    </source>
</evidence>
<dbReference type="InterPro" id="IPR002640">
    <property type="entry name" value="Arylesterase"/>
</dbReference>
<dbReference type="SUPFAM" id="SSF63829">
    <property type="entry name" value="Calcium-dependent phosphotriesterase"/>
    <property type="match status" value="1"/>
</dbReference>
<evidence type="ECO:0000256" key="5">
    <source>
        <dbReference type="PIRSR" id="PIRSR602640-1"/>
    </source>
</evidence>
<dbReference type="InterPro" id="IPR011042">
    <property type="entry name" value="6-blade_b-propeller_TolB-like"/>
</dbReference>
<feature type="signal peptide" evidence="8">
    <location>
        <begin position="1"/>
        <end position="16"/>
    </location>
</feature>
<comment type="cofactor">
    <cofactor evidence="6 8">
        <name>Ca(2+)</name>
        <dbReference type="ChEBI" id="CHEBI:29108"/>
    </cofactor>
    <text evidence="6 8">Binds 2 calcium ions per subunit.</text>
</comment>
<dbReference type="InterPro" id="IPR051288">
    <property type="entry name" value="Serum_paraoxonase/arylesterase"/>
</dbReference>
<dbReference type="PRINTS" id="PR01785">
    <property type="entry name" value="PARAOXONASE"/>
</dbReference>
<dbReference type="Pfam" id="PF01731">
    <property type="entry name" value="Arylesterase"/>
    <property type="match status" value="1"/>
</dbReference>
<keyword evidence="6 8" id="KW-0479">Metal-binding</keyword>
<comment type="caution">
    <text evidence="9">The sequence shown here is derived from an EMBL/GenBank/DDBJ whole genome shotgun (WGS) entry which is preliminary data.</text>
</comment>
<evidence type="ECO:0000256" key="4">
    <source>
        <dbReference type="ARBA" id="ARBA00023180"/>
    </source>
</evidence>
<keyword evidence="10" id="KW-1185">Reference proteome</keyword>
<dbReference type="PANTHER" id="PTHR11799">
    <property type="entry name" value="PARAOXONASE"/>
    <property type="match status" value="1"/>
</dbReference>
<feature type="binding site" evidence="6">
    <location>
        <position position="268"/>
    </location>
    <ligand>
        <name>Ca(2+)</name>
        <dbReference type="ChEBI" id="CHEBI:29108"/>
        <label>1</label>
        <note>catalytic</note>
    </ligand>
</feature>
<evidence type="ECO:0000313" key="10">
    <source>
        <dbReference type="Proteomes" id="UP001328107"/>
    </source>
</evidence>
<evidence type="ECO:0000256" key="1">
    <source>
        <dbReference type="ARBA" id="ARBA00008595"/>
    </source>
</evidence>
<keyword evidence="6 8" id="KW-0106">Calcium</keyword>
<dbReference type="Proteomes" id="UP001328107">
    <property type="component" value="Unassembled WGS sequence"/>
</dbReference>
<feature type="active site" description="Proton acceptor" evidence="5">
    <location>
        <position position="112"/>
    </location>
</feature>
<feature type="chain" id="PRO_5042666534" description="Paraoxonase" evidence="8">
    <location>
        <begin position="17"/>
        <end position="363"/>
    </location>
</feature>
<feature type="binding site" evidence="6">
    <location>
        <position position="165"/>
    </location>
    <ligand>
        <name>Ca(2+)</name>
        <dbReference type="ChEBI" id="CHEBI:29108"/>
        <label>1</label>
        <note>catalytic</note>
    </ligand>
</feature>
<dbReference type="EC" id="3.1.1.2" evidence="8"/>
<evidence type="ECO:0000256" key="7">
    <source>
        <dbReference type="PIRSR" id="PIRSR602640-3"/>
    </source>
</evidence>
<evidence type="ECO:0000256" key="6">
    <source>
        <dbReference type="PIRSR" id="PIRSR602640-2"/>
    </source>
</evidence>
<evidence type="ECO:0000256" key="3">
    <source>
        <dbReference type="ARBA" id="ARBA00023157"/>
    </source>
</evidence>
<evidence type="ECO:0000313" key="9">
    <source>
        <dbReference type="EMBL" id="GMR52097.1"/>
    </source>
</evidence>
<accession>A0AAN5CX11</accession>
<feature type="binding site" evidence="6">
    <location>
        <position position="221"/>
    </location>
    <ligand>
        <name>Ca(2+)</name>
        <dbReference type="ChEBI" id="CHEBI:29108"/>
        <label>1</label>
        <note>catalytic</note>
    </ligand>
</feature>
<dbReference type="Gene3D" id="2.120.10.30">
    <property type="entry name" value="TolB, C-terminal domain"/>
    <property type="match status" value="1"/>
</dbReference>
<dbReference type="GO" id="GO:0046872">
    <property type="term" value="F:metal ion binding"/>
    <property type="evidence" value="ECO:0007669"/>
    <property type="project" value="UniProtKB-KW"/>
</dbReference>
<feature type="disulfide bond" description="In form B" evidence="7">
    <location>
        <begin position="37"/>
        <end position="355"/>
    </location>
</feature>
<feature type="binding site" evidence="6">
    <location>
        <position position="267"/>
    </location>
    <ligand>
        <name>Ca(2+)</name>
        <dbReference type="ChEBI" id="CHEBI:29108"/>
        <label>1</label>
        <note>catalytic</note>
    </ligand>
</feature>
<protein>
    <recommendedName>
        <fullName evidence="8">Paraoxonase</fullName>
        <ecNumber evidence="8">3.1.1.2</ecNumber>
    </recommendedName>
</protein>
<gene>
    <name evidence="9" type="ORF">PMAYCL1PPCAC_22292</name>
</gene>
<feature type="binding site" evidence="6">
    <location>
        <position position="49"/>
    </location>
    <ligand>
        <name>Ca(2+)</name>
        <dbReference type="ChEBI" id="CHEBI:29108"/>
        <label>1</label>
        <note>catalytic</note>
    </ligand>
</feature>
<comment type="catalytic activity">
    <reaction evidence="8">
        <text>a phenyl acetate + H2O = a phenol + acetate + H(+)</text>
        <dbReference type="Rhea" id="RHEA:17309"/>
        <dbReference type="ChEBI" id="CHEBI:15377"/>
        <dbReference type="ChEBI" id="CHEBI:15378"/>
        <dbReference type="ChEBI" id="CHEBI:30089"/>
        <dbReference type="ChEBI" id="CHEBI:33853"/>
        <dbReference type="ChEBI" id="CHEBI:140310"/>
        <dbReference type="EC" id="3.1.1.2"/>
    </reaction>
</comment>
<name>A0AAN5CX11_9BILA</name>
<organism evidence="9 10">
    <name type="scientific">Pristionchus mayeri</name>
    <dbReference type="NCBI Taxonomy" id="1317129"/>
    <lineage>
        <taxon>Eukaryota</taxon>
        <taxon>Metazoa</taxon>
        <taxon>Ecdysozoa</taxon>
        <taxon>Nematoda</taxon>
        <taxon>Chromadorea</taxon>
        <taxon>Rhabditida</taxon>
        <taxon>Rhabditina</taxon>
        <taxon>Diplogasteromorpha</taxon>
        <taxon>Diplogasteroidea</taxon>
        <taxon>Neodiplogasteridae</taxon>
        <taxon>Pristionchus</taxon>
    </lineage>
</organism>
<dbReference type="AlphaFoldDB" id="A0AAN5CX11"/>
<dbReference type="PANTHER" id="PTHR11799:SF12">
    <property type="entry name" value="PARAOXONASE-RELATED"/>
    <property type="match status" value="1"/>
</dbReference>
<dbReference type="EMBL" id="BTRK01000005">
    <property type="protein sequence ID" value="GMR52097.1"/>
    <property type="molecule type" value="Genomic_DNA"/>
</dbReference>
<reference evidence="10" key="1">
    <citation type="submission" date="2022-10" db="EMBL/GenBank/DDBJ databases">
        <title>Genome assembly of Pristionchus species.</title>
        <authorList>
            <person name="Yoshida K."/>
            <person name="Sommer R.J."/>
        </authorList>
    </citation>
    <scope>NUCLEOTIDE SEQUENCE [LARGE SCALE GENOMIC DNA]</scope>
    <source>
        <strain evidence="10">RS5460</strain>
    </source>
</reference>
<keyword evidence="3 7" id="KW-1015">Disulfide bond</keyword>
<dbReference type="GO" id="GO:0004064">
    <property type="term" value="F:arylesterase activity"/>
    <property type="evidence" value="ECO:0007669"/>
    <property type="project" value="UniProtKB-UniRule"/>
</dbReference>
<sequence>MGKLLLAVVIGLCAFAFRVYESMDMGRTLYNHRPGVCRQVHGPVKGSEDIELIRSEGIAFVTSGLVFMQHQRKDVEGKMFLYDFKQQLGNQLKAKELPIKGDSFDQGNFHPHGLSHWIVNGVITLYVINHDDDFKHSVEVFAFDPTGPALVHKKSLTHPSFVRPNNIVAVGPDQFIITNDGVAQTELTNFFEILSGYRGGTVVYWDGKESHQLLSGMGSPNGIAYDSSKNKLFISEVHTRKLHAYDINKDNKSVSLLSSVNLYSVCDNLFLAPDGSVYSGCHPLLFETAKSIGDCDSEATSSSQVLRAKFDSDYKTAVLSEPYANDGKEVSGSSIVSIYDNQMLIGTVCKGLLHCEISDPAVL</sequence>
<feature type="binding site" evidence="6">
    <location>
        <position position="166"/>
    </location>
    <ligand>
        <name>Ca(2+)</name>
        <dbReference type="ChEBI" id="CHEBI:29108"/>
        <label>1</label>
        <note>catalytic</note>
    </ligand>
</feature>
<feature type="binding site" evidence="6">
    <location>
        <position position="114"/>
    </location>
    <ligand>
        <name>Ca(2+)</name>
        <dbReference type="ChEBI" id="CHEBI:29108"/>
        <label>1</label>
        <note>catalytic</note>
    </ligand>
</feature>
<feature type="binding site" evidence="6">
    <location>
        <position position="48"/>
    </location>
    <ligand>
        <name>Ca(2+)</name>
        <dbReference type="ChEBI" id="CHEBI:29108"/>
        <label>1</label>
        <note>catalytic</note>
    </ligand>
</feature>
<keyword evidence="2 8" id="KW-0378">Hydrolase</keyword>
<keyword evidence="4 8" id="KW-0325">Glycoprotein</keyword>
<comment type="similarity">
    <text evidence="1 8">Belongs to the paraoxonase family.</text>
</comment>
<keyword evidence="8" id="KW-0732">Signal</keyword>